<comment type="caution">
    <text evidence="2">The sequence shown here is derived from an EMBL/GenBank/DDBJ whole genome shotgun (WGS) entry which is preliminary data.</text>
</comment>
<protein>
    <submittedName>
        <fullName evidence="2">Uncharacterized protein</fullName>
    </submittedName>
</protein>
<organism evidence="2 3">
    <name type="scientific">Amycolatopsis pithecellobii</name>
    <dbReference type="NCBI Taxonomy" id="664692"/>
    <lineage>
        <taxon>Bacteria</taxon>
        <taxon>Bacillati</taxon>
        <taxon>Actinomycetota</taxon>
        <taxon>Actinomycetes</taxon>
        <taxon>Pseudonocardiales</taxon>
        <taxon>Pseudonocardiaceae</taxon>
        <taxon>Amycolatopsis</taxon>
    </lineage>
</organism>
<sequence length="86" mass="8841">MGRDRESAGRTIAAEFRAEAADVARCAGADRLGSAVGPALGSQQSGTMKFIFSRSAFASIHRGPAGKTFSSRKSAAGQHRQTATAA</sequence>
<evidence type="ECO:0000313" key="2">
    <source>
        <dbReference type="EMBL" id="MTD53901.1"/>
    </source>
</evidence>
<feature type="compositionally biased region" description="Polar residues" evidence="1">
    <location>
        <begin position="68"/>
        <end position="86"/>
    </location>
</feature>
<dbReference type="EMBL" id="WMBA01000008">
    <property type="protein sequence ID" value="MTD53901.1"/>
    <property type="molecule type" value="Genomic_DNA"/>
</dbReference>
<dbReference type="AlphaFoldDB" id="A0A6N7Z1W1"/>
<proteinExistence type="predicted"/>
<evidence type="ECO:0000313" key="3">
    <source>
        <dbReference type="Proteomes" id="UP000440096"/>
    </source>
</evidence>
<feature type="region of interest" description="Disordered" evidence="1">
    <location>
        <begin position="63"/>
        <end position="86"/>
    </location>
</feature>
<keyword evidence="3" id="KW-1185">Reference proteome</keyword>
<name>A0A6N7Z1W1_9PSEU</name>
<dbReference type="RefSeq" id="WP_154756135.1">
    <property type="nucleotide sequence ID" value="NZ_WMBA01000008.1"/>
</dbReference>
<accession>A0A6N7Z1W1</accession>
<gene>
    <name evidence="2" type="ORF">GKO32_07905</name>
</gene>
<evidence type="ECO:0000256" key="1">
    <source>
        <dbReference type="SAM" id="MobiDB-lite"/>
    </source>
</evidence>
<dbReference type="Proteomes" id="UP000440096">
    <property type="component" value="Unassembled WGS sequence"/>
</dbReference>
<reference evidence="2 3" key="1">
    <citation type="submission" date="2019-11" db="EMBL/GenBank/DDBJ databases">
        <title>Draft genome of Amycolatopsis RM579.</title>
        <authorList>
            <person name="Duangmal K."/>
            <person name="Mingma R."/>
        </authorList>
    </citation>
    <scope>NUCLEOTIDE SEQUENCE [LARGE SCALE GENOMIC DNA]</scope>
    <source>
        <strain evidence="2 3">RM579</strain>
    </source>
</reference>